<reference evidence="1 2" key="1">
    <citation type="submission" date="2023-03" db="EMBL/GenBank/DDBJ databases">
        <title>High recombination rates correlate with genetic variation in Cardiocondyla obscurior ants.</title>
        <authorList>
            <person name="Errbii M."/>
        </authorList>
    </citation>
    <scope>NUCLEOTIDE SEQUENCE [LARGE SCALE GENOMIC DNA]</scope>
    <source>
        <strain evidence="1">Alpha-2009</strain>
        <tissue evidence="1">Whole body</tissue>
    </source>
</reference>
<sequence length="84" mass="9827">MTIRRSKVKNLIQVKNRETIWINLLALGTTQLQEAITRSSCKMGQVHDEQDKRQKEAEATKLFWENSGKLEESLILITLEKRMK</sequence>
<evidence type="ECO:0000313" key="2">
    <source>
        <dbReference type="Proteomes" id="UP001430953"/>
    </source>
</evidence>
<name>A0AAW2FHJ1_9HYME</name>
<dbReference type="EMBL" id="JADYXP020000010">
    <property type="protein sequence ID" value="KAL0114933.1"/>
    <property type="molecule type" value="Genomic_DNA"/>
</dbReference>
<accession>A0AAW2FHJ1</accession>
<keyword evidence="2" id="KW-1185">Reference proteome</keyword>
<protein>
    <submittedName>
        <fullName evidence="1">Uncharacterized protein</fullName>
    </submittedName>
</protein>
<organism evidence="1 2">
    <name type="scientific">Cardiocondyla obscurior</name>
    <dbReference type="NCBI Taxonomy" id="286306"/>
    <lineage>
        <taxon>Eukaryota</taxon>
        <taxon>Metazoa</taxon>
        <taxon>Ecdysozoa</taxon>
        <taxon>Arthropoda</taxon>
        <taxon>Hexapoda</taxon>
        <taxon>Insecta</taxon>
        <taxon>Pterygota</taxon>
        <taxon>Neoptera</taxon>
        <taxon>Endopterygota</taxon>
        <taxon>Hymenoptera</taxon>
        <taxon>Apocrita</taxon>
        <taxon>Aculeata</taxon>
        <taxon>Formicoidea</taxon>
        <taxon>Formicidae</taxon>
        <taxon>Myrmicinae</taxon>
        <taxon>Cardiocondyla</taxon>
    </lineage>
</organism>
<gene>
    <name evidence="1" type="ORF">PUN28_010466</name>
</gene>
<comment type="caution">
    <text evidence="1">The sequence shown here is derived from an EMBL/GenBank/DDBJ whole genome shotgun (WGS) entry which is preliminary data.</text>
</comment>
<dbReference type="Proteomes" id="UP001430953">
    <property type="component" value="Unassembled WGS sequence"/>
</dbReference>
<proteinExistence type="predicted"/>
<evidence type="ECO:0000313" key="1">
    <source>
        <dbReference type="EMBL" id="KAL0114933.1"/>
    </source>
</evidence>
<dbReference type="AlphaFoldDB" id="A0AAW2FHJ1"/>